<reference evidence="2 3" key="1">
    <citation type="journal article" date="2013" name="PLoS Genet.">
        <title>The genome and development-dependent transcriptomes of Pyronema confluens: a window into fungal evolution.</title>
        <authorList>
            <person name="Traeger S."/>
            <person name="Altegoer F."/>
            <person name="Freitag M."/>
            <person name="Gabaldon T."/>
            <person name="Kempken F."/>
            <person name="Kumar A."/>
            <person name="Marcet-Houben M."/>
            <person name="Poggeler S."/>
            <person name="Stajich J.E."/>
            <person name="Nowrousian M."/>
        </authorList>
    </citation>
    <scope>NUCLEOTIDE SEQUENCE [LARGE SCALE GENOMIC DNA]</scope>
    <source>
        <strain evidence="3">CBS 100304</strain>
        <tissue evidence="2">Vegetative mycelium</tissue>
    </source>
</reference>
<dbReference type="EMBL" id="HF936249">
    <property type="protein sequence ID" value="CCX33891.1"/>
    <property type="molecule type" value="Genomic_DNA"/>
</dbReference>
<feature type="compositionally biased region" description="Basic residues" evidence="1">
    <location>
        <begin position="63"/>
        <end position="76"/>
    </location>
</feature>
<organism evidence="2 3">
    <name type="scientific">Pyronema omphalodes (strain CBS 100304)</name>
    <name type="common">Pyronema confluens</name>
    <dbReference type="NCBI Taxonomy" id="1076935"/>
    <lineage>
        <taxon>Eukaryota</taxon>
        <taxon>Fungi</taxon>
        <taxon>Dikarya</taxon>
        <taxon>Ascomycota</taxon>
        <taxon>Pezizomycotina</taxon>
        <taxon>Pezizomycetes</taxon>
        <taxon>Pezizales</taxon>
        <taxon>Pyronemataceae</taxon>
        <taxon>Pyronema</taxon>
    </lineage>
</organism>
<name>U4LP17_PYROM</name>
<gene>
    <name evidence="2" type="ORF">PCON_02133</name>
</gene>
<dbReference type="Proteomes" id="UP000018144">
    <property type="component" value="Unassembled WGS sequence"/>
</dbReference>
<evidence type="ECO:0000256" key="1">
    <source>
        <dbReference type="SAM" id="MobiDB-lite"/>
    </source>
</evidence>
<accession>U4LP17</accession>
<feature type="region of interest" description="Disordered" evidence="1">
    <location>
        <begin position="57"/>
        <end position="86"/>
    </location>
</feature>
<proteinExistence type="predicted"/>
<protein>
    <submittedName>
        <fullName evidence="2">Uncharacterized protein</fullName>
    </submittedName>
</protein>
<feature type="compositionally biased region" description="Polar residues" evidence="1">
    <location>
        <begin position="77"/>
        <end position="86"/>
    </location>
</feature>
<dbReference type="AlphaFoldDB" id="U4LP17"/>
<sequence length="86" mass="9964">MQRSRFTVDSDCPNHAWWYKMLMSKHRMFGGYISFASEQTSGEIEIGCICTPTEERGMSSGVRRMHKRHQPTRKQMHVSSLLGNSK</sequence>
<evidence type="ECO:0000313" key="2">
    <source>
        <dbReference type="EMBL" id="CCX33891.1"/>
    </source>
</evidence>
<evidence type="ECO:0000313" key="3">
    <source>
        <dbReference type="Proteomes" id="UP000018144"/>
    </source>
</evidence>
<keyword evidence="3" id="KW-1185">Reference proteome</keyword>